<evidence type="ECO:0000256" key="2">
    <source>
        <dbReference type="ARBA" id="ARBA00023082"/>
    </source>
</evidence>
<dbReference type="InterPro" id="IPR007627">
    <property type="entry name" value="RNA_pol_sigma70_r2"/>
</dbReference>
<dbReference type="AlphaFoldDB" id="A0A381PD62"/>
<protein>
    <recommendedName>
        <fullName evidence="4">RNA polymerase sigma-70 region 2 domain-containing protein</fullName>
    </recommendedName>
</protein>
<gene>
    <name evidence="5" type="ORF">METZ01_LOCUS17776</name>
</gene>
<dbReference type="PANTHER" id="PTHR43133:SF62">
    <property type="entry name" value="RNA POLYMERASE SIGMA FACTOR SIGZ"/>
    <property type="match status" value="1"/>
</dbReference>
<dbReference type="Pfam" id="PF04542">
    <property type="entry name" value="Sigma70_r2"/>
    <property type="match status" value="1"/>
</dbReference>
<dbReference type="InterPro" id="IPR039425">
    <property type="entry name" value="RNA_pol_sigma-70-like"/>
</dbReference>
<evidence type="ECO:0000256" key="3">
    <source>
        <dbReference type="ARBA" id="ARBA00023163"/>
    </source>
</evidence>
<accession>A0A381PD62</accession>
<evidence type="ECO:0000256" key="1">
    <source>
        <dbReference type="ARBA" id="ARBA00023015"/>
    </source>
</evidence>
<keyword evidence="3" id="KW-0804">Transcription</keyword>
<dbReference type="GO" id="GO:0016987">
    <property type="term" value="F:sigma factor activity"/>
    <property type="evidence" value="ECO:0007669"/>
    <property type="project" value="UniProtKB-KW"/>
</dbReference>
<dbReference type="EMBL" id="UINC01000946">
    <property type="protein sequence ID" value="SUZ64922.1"/>
    <property type="molecule type" value="Genomic_DNA"/>
</dbReference>
<organism evidence="5">
    <name type="scientific">marine metagenome</name>
    <dbReference type="NCBI Taxonomy" id="408172"/>
    <lineage>
        <taxon>unclassified sequences</taxon>
        <taxon>metagenomes</taxon>
        <taxon>ecological metagenomes</taxon>
    </lineage>
</organism>
<dbReference type="SUPFAM" id="SSF88946">
    <property type="entry name" value="Sigma2 domain of RNA polymerase sigma factors"/>
    <property type="match status" value="1"/>
</dbReference>
<sequence>MIHRGSQVDKDALEALWTRYQTPVYSLAMLMLKQPALAEEVTQEIFLNIWLKAGTFNPESGQPKGWIMSVAHH</sequence>
<keyword evidence="2" id="KW-0731">Sigma factor</keyword>
<feature type="domain" description="RNA polymerase sigma-70 region 2" evidence="4">
    <location>
        <begin position="16"/>
        <end position="73"/>
    </location>
</feature>
<dbReference type="InterPro" id="IPR013325">
    <property type="entry name" value="RNA_pol_sigma_r2"/>
</dbReference>
<evidence type="ECO:0000259" key="4">
    <source>
        <dbReference type="Pfam" id="PF04542"/>
    </source>
</evidence>
<name>A0A381PD62_9ZZZZ</name>
<dbReference type="PANTHER" id="PTHR43133">
    <property type="entry name" value="RNA POLYMERASE ECF-TYPE SIGMA FACTO"/>
    <property type="match status" value="1"/>
</dbReference>
<dbReference type="GO" id="GO:0006352">
    <property type="term" value="P:DNA-templated transcription initiation"/>
    <property type="evidence" value="ECO:0007669"/>
    <property type="project" value="InterPro"/>
</dbReference>
<evidence type="ECO:0000313" key="5">
    <source>
        <dbReference type="EMBL" id="SUZ64922.1"/>
    </source>
</evidence>
<proteinExistence type="predicted"/>
<reference evidence="5" key="1">
    <citation type="submission" date="2018-05" db="EMBL/GenBank/DDBJ databases">
        <authorList>
            <person name="Lanie J.A."/>
            <person name="Ng W.-L."/>
            <person name="Kazmierczak K.M."/>
            <person name="Andrzejewski T.M."/>
            <person name="Davidsen T.M."/>
            <person name="Wayne K.J."/>
            <person name="Tettelin H."/>
            <person name="Glass J.I."/>
            <person name="Rusch D."/>
            <person name="Podicherti R."/>
            <person name="Tsui H.-C.T."/>
            <person name="Winkler M.E."/>
        </authorList>
    </citation>
    <scope>NUCLEOTIDE SEQUENCE</scope>
</reference>
<dbReference type="Gene3D" id="1.10.1740.10">
    <property type="match status" value="1"/>
</dbReference>
<keyword evidence="1" id="KW-0805">Transcription regulation</keyword>